<evidence type="ECO:0000256" key="8">
    <source>
        <dbReference type="SAM" id="Phobius"/>
    </source>
</evidence>
<evidence type="ECO:0000313" key="9">
    <source>
        <dbReference type="EMBL" id="KAF2650058.1"/>
    </source>
</evidence>
<proteinExistence type="inferred from homology"/>
<dbReference type="GO" id="GO:0004497">
    <property type="term" value="F:monooxygenase activity"/>
    <property type="evidence" value="ECO:0007669"/>
    <property type="project" value="UniProtKB-KW"/>
</dbReference>
<keyword evidence="7" id="KW-0349">Heme</keyword>
<dbReference type="SUPFAM" id="SSF48264">
    <property type="entry name" value="Cytochrome P450"/>
    <property type="match status" value="1"/>
</dbReference>
<keyword evidence="4" id="KW-0560">Oxidoreductase</keyword>
<dbReference type="InterPro" id="IPR036396">
    <property type="entry name" value="Cyt_P450_sf"/>
</dbReference>
<sequence length="528" mass="60124">MPDTLRFVPTAWIQEHPRLSLLLFITHLLIAHCVFVIFQCLFICPLARFPGPKFAAATSLYETYFNLVKNGKYYLEVERLHNSYGPIVRVNPYELSIRDPTFYDQLYVFASVRPTDGYHRFADGVDFEGSHVFTTAHDLHRTRRKPLEPYFSRQGVTQLEPTLQSLAAKLVSKLHAARDASDGKAAVVRFDHAMLCFTGDVINHVCCKNPTSLLDDAQFSAQFYESLHAPLRAFPLFEAFPSLIRVMRLVPDSVVAWLHPGSRYLKIFKGKAERHIREVKDEQGFSEKEDESTGKRMTLFSHLINGNALPEEEMDTPRLVNEAQVLLAAGTIGTSRVLDLTCYYVLASQDIRTRLAAELKEVMAEYPRVMPTRAQLERLPYFQGVNKEGLRLGFGIMRRLPRVSPKVALQFKEWTIPAGTPVGMSAYMQHTDPAIFPRPFDFLPERWLPENVTPLMNHNFVPFAKGSRICLGMNLGYAEMNHMLAALFHEGGLKLELFETDESDVKPVHDFIVPLPRLDSKGIRVLVR</sequence>
<keyword evidence="8" id="KW-0472">Membrane</keyword>
<organism evidence="9 10">
    <name type="scientific">Lophiostoma macrostomum CBS 122681</name>
    <dbReference type="NCBI Taxonomy" id="1314788"/>
    <lineage>
        <taxon>Eukaryota</taxon>
        <taxon>Fungi</taxon>
        <taxon>Dikarya</taxon>
        <taxon>Ascomycota</taxon>
        <taxon>Pezizomycotina</taxon>
        <taxon>Dothideomycetes</taxon>
        <taxon>Pleosporomycetidae</taxon>
        <taxon>Pleosporales</taxon>
        <taxon>Lophiostomataceae</taxon>
        <taxon>Lophiostoma</taxon>
    </lineage>
</organism>
<dbReference type="InterPro" id="IPR002403">
    <property type="entry name" value="Cyt_P450_E_grp-IV"/>
</dbReference>
<keyword evidence="8" id="KW-0812">Transmembrane</keyword>
<keyword evidence="8" id="KW-1133">Transmembrane helix</keyword>
<dbReference type="InterPro" id="IPR001128">
    <property type="entry name" value="Cyt_P450"/>
</dbReference>
<dbReference type="InterPro" id="IPR050121">
    <property type="entry name" value="Cytochrome_P450_monoxygenase"/>
</dbReference>
<evidence type="ECO:0000256" key="5">
    <source>
        <dbReference type="ARBA" id="ARBA00023004"/>
    </source>
</evidence>
<dbReference type="Pfam" id="PF00067">
    <property type="entry name" value="p450"/>
    <property type="match status" value="1"/>
</dbReference>
<evidence type="ECO:0000256" key="4">
    <source>
        <dbReference type="ARBA" id="ARBA00023002"/>
    </source>
</evidence>
<name>A0A6A6SUD7_9PLEO</name>
<gene>
    <name evidence="9" type="ORF">K491DRAFT_667921</name>
</gene>
<dbReference type="PANTHER" id="PTHR24305">
    <property type="entry name" value="CYTOCHROME P450"/>
    <property type="match status" value="1"/>
</dbReference>
<dbReference type="GO" id="GO:0020037">
    <property type="term" value="F:heme binding"/>
    <property type="evidence" value="ECO:0007669"/>
    <property type="project" value="InterPro"/>
</dbReference>
<dbReference type="AlphaFoldDB" id="A0A6A6SUD7"/>
<dbReference type="PANTHER" id="PTHR24305:SF157">
    <property type="entry name" value="N-ACETYLTRYPTOPHAN 6-HYDROXYLASE IVOC-RELATED"/>
    <property type="match status" value="1"/>
</dbReference>
<evidence type="ECO:0000313" key="10">
    <source>
        <dbReference type="Proteomes" id="UP000799324"/>
    </source>
</evidence>
<comment type="cofactor">
    <cofactor evidence="1 7">
        <name>heme</name>
        <dbReference type="ChEBI" id="CHEBI:30413"/>
    </cofactor>
</comment>
<keyword evidence="6 9" id="KW-0503">Monooxygenase</keyword>
<keyword evidence="10" id="KW-1185">Reference proteome</keyword>
<dbReference type="Proteomes" id="UP000799324">
    <property type="component" value="Unassembled WGS sequence"/>
</dbReference>
<feature type="binding site" description="axial binding residue" evidence="7">
    <location>
        <position position="470"/>
    </location>
    <ligand>
        <name>heme</name>
        <dbReference type="ChEBI" id="CHEBI:30413"/>
    </ligand>
    <ligandPart>
        <name>Fe</name>
        <dbReference type="ChEBI" id="CHEBI:18248"/>
    </ligandPart>
</feature>
<keyword evidence="5 7" id="KW-0408">Iron</keyword>
<keyword evidence="3 7" id="KW-0479">Metal-binding</keyword>
<accession>A0A6A6SUD7</accession>
<comment type="similarity">
    <text evidence="2">Belongs to the cytochrome P450 family.</text>
</comment>
<evidence type="ECO:0000256" key="2">
    <source>
        <dbReference type="ARBA" id="ARBA00010617"/>
    </source>
</evidence>
<dbReference type="Gene3D" id="1.10.630.10">
    <property type="entry name" value="Cytochrome P450"/>
    <property type="match status" value="1"/>
</dbReference>
<dbReference type="GO" id="GO:0016705">
    <property type="term" value="F:oxidoreductase activity, acting on paired donors, with incorporation or reduction of molecular oxygen"/>
    <property type="evidence" value="ECO:0007669"/>
    <property type="project" value="InterPro"/>
</dbReference>
<dbReference type="CDD" id="cd11062">
    <property type="entry name" value="CYP58-like"/>
    <property type="match status" value="1"/>
</dbReference>
<dbReference type="EMBL" id="MU004469">
    <property type="protein sequence ID" value="KAF2650058.1"/>
    <property type="molecule type" value="Genomic_DNA"/>
</dbReference>
<evidence type="ECO:0000256" key="6">
    <source>
        <dbReference type="ARBA" id="ARBA00023033"/>
    </source>
</evidence>
<reference evidence="9" key="1">
    <citation type="journal article" date="2020" name="Stud. Mycol.">
        <title>101 Dothideomycetes genomes: a test case for predicting lifestyles and emergence of pathogens.</title>
        <authorList>
            <person name="Haridas S."/>
            <person name="Albert R."/>
            <person name="Binder M."/>
            <person name="Bloem J."/>
            <person name="Labutti K."/>
            <person name="Salamov A."/>
            <person name="Andreopoulos B."/>
            <person name="Baker S."/>
            <person name="Barry K."/>
            <person name="Bills G."/>
            <person name="Bluhm B."/>
            <person name="Cannon C."/>
            <person name="Castanera R."/>
            <person name="Culley D."/>
            <person name="Daum C."/>
            <person name="Ezra D."/>
            <person name="Gonzalez J."/>
            <person name="Henrissat B."/>
            <person name="Kuo A."/>
            <person name="Liang C."/>
            <person name="Lipzen A."/>
            <person name="Lutzoni F."/>
            <person name="Magnuson J."/>
            <person name="Mondo S."/>
            <person name="Nolan M."/>
            <person name="Ohm R."/>
            <person name="Pangilinan J."/>
            <person name="Park H.-J."/>
            <person name="Ramirez L."/>
            <person name="Alfaro M."/>
            <person name="Sun H."/>
            <person name="Tritt A."/>
            <person name="Yoshinaga Y."/>
            <person name="Zwiers L.-H."/>
            <person name="Turgeon B."/>
            <person name="Goodwin S."/>
            <person name="Spatafora J."/>
            <person name="Crous P."/>
            <person name="Grigoriev I."/>
        </authorList>
    </citation>
    <scope>NUCLEOTIDE SEQUENCE</scope>
    <source>
        <strain evidence="9">CBS 122681</strain>
    </source>
</reference>
<dbReference type="PRINTS" id="PR00465">
    <property type="entry name" value="EP450IV"/>
</dbReference>
<evidence type="ECO:0000256" key="1">
    <source>
        <dbReference type="ARBA" id="ARBA00001971"/>
    </source>
</evidence>
<protein>
    <submittedName>
        <fullName evidence="9">Putative cytochrome P450 monooxygenase</fullName>
    </submittedName>
</protein>
<dbReference type="OrthoDB" id="3945418at2759"/>
<feature type="transmembrane region" description="Helical" evidence="8">
    <location>
        <begin position="20"/>
        <end position="44"/>
    </location>
</feature>
<evidence type="ECO:0000256" key="7">
    <source>
        <dbReference type="PIRSR" id="PIRSR602403-1"/>
    </source>
</evidence>
<dbReference type="GO" id="GO:0005506">
    <property type="term" value="F:iron ion binding"/>
    <property type="evidence" value="ECO:0007669"/>
    <property type="project" value="InterPro"/>
</dbReference>
<evidence type="ECO:0000256" key="3">
    <source>
        <dbReference type="ARBA" id="ARBA00022723"/>
    </source>
</evidence>